<dbReference type="Proteomes" id="UP000027583">
    <property type="component" value="Unassembled WGS sequence"/>
</dbReference>
<proteinExistence type="predicted"/>
<reference evidence="1 2" key="1">
    <citation type="journal article" date="2014" name="Genome Biol. Evol.">
        <title>Acetic acid bacteria genomes reveal functional traits for adaptation to life in insect guts.</title>
        <authorList>
            <person name="Chouaia B."/>
            <person name="Gaiarsa S."/>
            <person name="Crotti E."/>
            <person name="Comandatore F."/>
            <person name="Degli Esposti M."/>
            <person name="Ricci I."/>
            <person name="Alma A."/>
            <person name="Favia G."/>
            <person name="Bandi C."/>
            <person name="Daffonchio D."/>
        </authorList>
    </citation>
    <scope>NUCLEOTIDE SEQUENCE [LARGE SCALE GENOMIC DNA]</scope>
    <source>
        <strain evidence="1 2">SF2.1</strain>
    </source>
</reference>
<evidence type="ECO:0000313" key="1">
    <source>
        <dbReference type="EMBL" id="CDG39281.1"/>
    </source>
</evidence>
<organism evidence="1 2">
    <name type="scientific">Asaia bogorensis</name>
    <dbReference type="NCBI Taxonomy" id="91915"/>
    <lineage>
        <taxon>Bacteria</taxon>
        <taxon>Pseudomonadati</taxon>
        <taxon>Pseudomonadota</taxon>
        <taxon>Alphaproteobacteria</taxon>
        <taxon>Acetobacterales</taxon>
        <taxon>Acetobacteraceae</taxon>
        <taxon>Asaia</taxon>
    </lineage>
</organism>
<dbReference type="AlphaFoldDB" id="A0A060QJ60"/>
<gene>
    <name evidence="1" type="ORF">ASAP_1236</name>
</gene>
<comment type="caution">
    <text evidence="1">The sequence shown here is derived from an EMBL/GenBank/DDBJ whole genome shotgun (WGS) entry which is preliminary data.</text>
</comment>
<accession>A0A060QJ60</accession>
<reference evidence="1 2" key="2">
    <citation type="journal article" date="2014" name="PLoS ONE">
        <title>Evolution of mitochondria reconstructed from the energy metabolism of living bacteria.</title>
        <authorList>
            <person name="Degli Esposti M."/>
            <person name="Chouaia B."/>
            <person name="Comandatore F."/>
            <person name="Crotti E."/>
            <person name="Sassera D."/>
            <person name="Lievens P.M."/>
            <person name="Daffonchio D."/>
            <person name="Bandi C."/>
        </authorList>
    </citation>
    <scope>NUCLEOTIDE SEQUENCE [LARGE SCALE GENOMIC DNA]</scope>
    <source>
        <strain evidence="1 2">SF2.1</strain>
    </source>
</reference>
<evidence type="ECO:0000313" key="2">
    <source>
        <dbReference type="Proteomes" id="UP000027583"/>
    </source>
</evidence>
<name>A0A060QJ60_9PROT</name>
<dbReference type="EMBL" id="CBLX010000009">
    <property type="protein sequence ID" value="CDG39281.1"/>
    <property type="molecule type" value="Genomic_DNA"/>
</dbReference>
<protein>
    <submittedName>
        <fullName evidence="1">Uncharacterized protein</fullName>
    </submittedName>
</protein>
<sequence length="37" mass="4129">MTLSQRGHVALCALTPPDLRNDQNIPTSRCWVLNVAH</sequence>